<protein>
    <submittedName>
        <fullName evidence="2">Hemerythrin domain-containing protein</fullName>
    </submittedName>
</protein>
<dbReference type="EMBL" id="JAGQHS010000092">
    <property type="protein sequence ID" value="MCA9757303.1"/>
    <property type="molecule type" value="Genomic_DNA"/>
</dbReference>
<dbReference type="AlphaFoldDB" id="A0A956NDZ4"/>
<dbReference type="Pfam" id="PF01814">
    <property type="entry name" value="Hemerythrin"/>
    <property type="match status" value="1"/>
</dbReference>
<comment type="caution">
    <text evidence="2">The sequence shown here is derived from an EMBL/GenBank/DDBJ whole genome shotgun (WGS) entry which is preliminary data.</text>
</comment>
<evidence type="ECO:0000313" key="3">
    <source>
        <dbReference type="Proteomes" id="UP000739538"/>
    </source>
</evidence>
<evidence type="ECO:0000259" key="1">
    <source>
        <dbReference type="Pfam" id="PF01814"/>
    </source>
</evidence>
<dbReference type="InterPro" id="IPR012312">
    <property type="entry name" value="Hemerythrin-like"/>
</dbReference>
<name>A0A956NDZ4_UNCEI</name>
<dbReference type="PANTHER" id="PTHR35585">
    <property type="entry name" value="HHE DOMAIN PROTEIN (AFU_ORTHOLOGUE AFUA_4G00730)"/>
    <property type="match status" value="1"/>
</dbReference>
<reference evidence="2" key="2">
    <citation type="journal article" date="2021" name="Microbiome">
        <title>Successional dynamics and alternative stable states in a saline activated sludge microbial community over 9 years.</title>
        <authorList>
            <person name="Wang Y."/>
            <person name="Ye J."/>
            <person name="Ju F."/>
            <person name="Liu L."/>
            <person name="Boyd J.A."/>
            <person name="Deng Y."/>
            <person name="Parks D.H."/>
            <person name="Jiang X."/>
            <person name="Yin X."/>
            <person name="Woodcroft B.J."/>
            <person name="Tyson G.W."/>
            <person name="Hugenholtz P."/>
            <person name="Polz M.F."/>
            <person name="Zhang T."/>
        </authorList>
    </citation>
    <scope>NUCLEOTIDE SEQUENCE</scope>
    <source>
        <strain evidence="2">HKST-UBA02</strain>
    </source>
</reference>
<feature type="domain" description="Hemerythrin-like" evidence="1">
    <location>
        <begin position="3"/>
        <end position="120"/>
    </location>
</feature>
<dbReference type="PANTHER" id="PTHR35585:SF1">
    <property type="entry name" value="HHE DOMAIN PROTEIN (AFU_ORTHOLOGUE AFUA_4G00730)"/>
    <property type="match status" value="1"/>
</dbReference>
<reference evidence="2" key="1">
    <citation type="submission" date="2020-04" db="EMBL/GenBank/DDBJ databases">
        <authorList>
            <person name="Zhang T."/>
        </authorList>
    </citation>
    <scope>NUCLEOTIDE SEQUENCE</scope>
    <source>
        <strain evidence="2">HKST-UBA02</strain>
    </source>
</reference>
<accession>A0A956NDZ4</accession>
<evidence type="ECO:0000313" key="2">
    <source>
        <dbReference type="EMBL" id="MCA9757303.1"/>
    </source>
</evidence>
<dbReference type="Gene3D" id="1.20.120.520">
    <property type="entry name" value="nmb1532 protein domain like"/>
    <property type="match status" value="1"/>
</dbReference>
<gene>
    <name evidence="2" type="ORF">KDA27_15975</name>
</gene>
<dbReference type="Proteomes" id="UP000739538">
    <property type="component" value="Unassembled WGS sequence"/>
</dbReference>
<proteinExistence type="predicted"/>
<sequence length="150" mass="17532">MNIFEAIRADHEKQRTLLSILTKTHGDSKGREEIYARLKRELETHESAEERFFYAPLIQDDLTQEKARHSVAEHHEIDELIETLDATDFSSSAWLVHAKKLQELVEHHLEEEEHEVFQMAGKALSDARKVSLANQYQAEMTRLREEHESV</sequence>
<organism evidence="2 3">
    <name type="scientific">Eiseniibacteriota bacterium</name>
    <dbReference type="NCBI Taxonomy" id="2212470"/>
    <lineage>
        <taxon>Bacteria</taxon>
        <taxon>Candidatus Eiseniibacteriota</taxon>
    </lineage>
</organism>